<organism evidence="1 2">
    <name type="scientific">Ambrosiozyma monospora</name>
    <name type="common">Yeast</name>
    <name type="synonym">Endomycopsis monosporus</name>
    <dbReference type="NCBI Taxonomy" id="43982"/>
    <lineage>
        <taxon>Eukaryota</taxon>
        <taxon>Fungi</taxon>
        <taxon>Dikarya</taxon>
        <taxon>Ascomycota</taxon>
        <taxon>Saccharomycotina</taxon>
        <taxon>Pichiomycetes</taxon>
        <taxon>Pichiales</taxon>
        <taxon>Pichiaceae</taxon>
        <taxon>Ambrosiozyma</taxon>
    </lineage>
</organism>
<protein>
    <submittedName>
        <fullName evidence="1">Unnamed protein product</fullName>
    </submittedName>
</protein>
<comment type="caution">
    <text evidence="1">The sequence shown here is derived from an EMBL/GenBank/DDBJ whole genome shotgun (WGS) entry which is preliminary data.</text>
</comment>
<name>A0ACB5T639_AMBMO</name>
<evidence type="ECO:0000313" key="1">
    <source>
        <dbReference type="EMBL" id="GME82395.1"/>
    </source>
</evidence>
<gene>
    <name evidence="1" type="ORF">Amon02_000549100</name>
</gene>
<keyword evidence="2" id="KW-1185">Reference proteome</keyword>
<reference evidence="1" key="1">
    <citation type="submission" date="2023-04" db="EMBL/GenBank/DDBJ databases">
        <title>Ambrosiozyma monospora NBRC 10751.</title>
        <authorList>
            <person name="Ichikawa N."/>
            <person name="Sato H."/>
            <person name="Tonouchi N."/>
        </authorList>
    </citation>
    <scope>NUCLEOTIDE SEQUENCE</scope>
    <source>
        <strain evidence="1">NBRC 10751</strain>
    </source>
</reference>
<proteinExistence type="predicted"/>
<dbReference type="EMBL" id="BSXS01004050">
    <property type="protein sequence ID" value="GME82395.1"/>
    <property type="molecule type" value="Genomic_DNA"/>
</dbReference>
<sequence length="180" mass="20737">MGVHGLWEILGPTARPVRLESLGRKKLAVDASIWIYQFMKAMRDKEGHQLKNAHIVGFFRRICKLLYFGIQPVFVFDGGVPVLKRQTIAKRRQRREGKKETVKQTAHRLLAQQLQKNAEKKQVDIVLANSKSPTKATKRELPLGALEFTEYYEDNNYFDGEKMVPKPDESTDSPKKDIKQ</sequence>
<dbReference type="Proteomes" id="UP001165064">
    <property type="component" value="Unassembled WGS sequence"/>
</dbReference>
<accession>A0ACB5T639</accession>
<evidence type="ECO:0000313" key="2">
    <source>
        <dbReference type="Proteomes" id="UP001165064"/>
    </source>
</evidence>